<organism evidence="15">
    <name type="scientific">Cladocopium goreaui</name>
    <dbReference type="NCBI Taxonomy" id="2562237"/>
    <lineage>
        <taxon>Eukaryota</taxon>
        <taxon>Sar</taxon>
        <taxon>Alveolata</taxon>
        <taxon>Dinophyceae</taxon>
        <taxon>Suessiales</taxon>
        <taxon>Symbiodiniaceae</taxon>
        <taxon>Cladocopium</taxon>
    </lineage>
</organism>
<gene>
    <name evidence="15" type="ORF">C1SCF055_LOCUS30580</name>
</gene>
<dbReference type="AlphaFoldDB" id="A0A9P1G8F9"/>
<dbReference type="FunFam" id="1.10.510.10:FF:000624">
    <property type="entry name" value="Mitogen-activated protein kinase"/>
    <property type="match status" value="1"/>
</dbReference>
<dbReference type="PROSITE" id="PS50090">
    <property type="entry name" value="MYB_LIKE"/>
    <property type="match status" value="1"/>
</dbReference>
<keyword evidence="3" id="KW-0808">Transferase</keyword>
<protein>
    <recommendedName>
        <fullName evidence="8">Cyclin-dependent kinase 2 homolog</fullName>
    </recommendedName>
    <alternativeName>
        <fullName evidence="9">Cell division control protein 2 homolog</fullName>
    </alternativeName>
    <alternativeName>
        <fullName evidence="10">cdc2-related kinase 2</fullName>
    </alternativeName>
</protein>
<dbReference type="InterPro" id="IPR001005">
    <property type="entry name" value="SANT/Myb"/>
</dbReference>
<keyword evidence="2" id="KW-0723">Serine/threonine-protein kinase</keyword>
<reference evidence="15" key="1">
    <citation type="submission" date="2022-10" db="EMBL/GenBank/DDBJ databases">
        <authorList>
            <person name="Chen Y."/>
            <person name="Dougan E. K."/>
            <person name="Chan C."/>
            <person name="Rhodes N."/>
            <person name="Thang M."/>
        </authorList>
    </citation>
    <scope>NUCLEOTIDE SEQUENCE</scope>
</reference>
<dbReference type="InterPro" id="IPR017441">
    <property type="entry name" value="Protein_kinase_ATP_BS"/>
</dbReference>
<evidence type="ECO:0000256" key="12">
    <source>
        <dbReference type="SAM" id="MobiDB-lite"/>
    </source>
</evidence>
<evidence type="ECO:0000259" key="14">
    <source>
        <dbReference type="PROSITE" id="PS50090"/>
    </source>
</evidence>
<dbReference type="EMBL" id="CAMXCT030003502">
    <property type="protein sequence ID" value="CAL4792122.1"/>
    <property type="molecule type" value="Genomic_DNA"/>
</dbReference>
<feature type="binding site" evidence="11">
    <location>
        <position position="36"/>
    </location>
    <ligand>
        <name>ATP</name>
        <dbReference type="ChEBI" id="CHEBI:30616"/>
    </ligand>
</feature>
<keyword evidence="18" id="KW-1185">Reference proteome</keyword>
<keyword evidence="4 11" id="KW-0547">Nucleotide-binding</keyword>
<dbReference type="PROSITE" id="PS50011">
    <property type="entry name" value="PROTEIN_KINASE_DOM"/>
    <property type="match status" value="1"/>
</dbReference>
<dbReference type="OrthoDB" id="2158884at2759"/>
<dbReference type="InterPro" id="IPR008271">
    <property type="entry name" value="Ser/Thr_kinase_AS"/>
</dbReference>
<dbReference type="SUPFAM" id="SSF56112">
    <property type="entry name" value="Protein kinase-like (PK-like)"/>
    <property type="match status" value="1"/>
</dbReference>
<evidence type="ECO:0000313" key="16">
    <source>
        <dbReference type="EMBL" id="CAL1158185.1"/>
    </source>
</evidence>
<evidence type="ECO:0000256" key="9">
    <source>
        <dbReference type="ARBA" id="ARBA00041902"/>
    </source>
</evidence>
<sequence length="576" mass="64750">MAIEKDYDVLERLGEGAFGKVYKARHKKTEELVAVKQIKLGAKSWDEACKSTELAALRQLRHPFIVRLKELLRNQLDGSLYYIFEYVDSDLFRLVRQNPSGLEESFGAVLARQLFAGLAHIHQHNFFHRDIKPENILYETSRQVLRIADFGESRSLRARPPFTDYVGTRWYRAPECLLRDRGYSSPVDVWSGGLVFAELLRGSPVFMGTSSIDQLYKIFSVLGQPVADWPEFARLAEACRFRATSSGSGLQSVLPRTSSRAVAILSEILMLNPRRRPMAKKVMEHSFFNSLPLLELDRLDTARSCGTSTSTIMNYLPERSDSRNSFQFTDLHQGSMDFGPKPQVSRPETPNLPMCPPSRPKSEVCVDDVDLDAELDKILGDAPRYAEEAESVEPQPEYPLRVGSTDSFALEVEGSPLTENDLEGDSHRRGFPDIPPLHVTAIGNSRAASPDSPGEMVDALLNDLAELGVGDDLPSSGRQPHPPPPYAGSLAVENERERMSMLVPQELPWSPDECLELRRVVKRIVRSGNSDASDKEQIWLEVSREMGGRRAPRECKVQYARDYKADKLRREAMVSA</sequence>
<evidence type="ECO:0000256" key="7">
    <source>
        <dbReference type="ARBA" id="ARBA00038543"/>
    </source>
</evidence>
<evidence type="ECO:0000313" key="18">
    <source>
        <dbReference type="Proteomes" id="UP001152797"/>
    </source>
</evidence>
<comment type="caution">
    <text evidence="15">The sequence shown here is derived from an EMBL/GenBank/DDBJ whole genome shotgun (WGS) entry which is preliminary data.</text>
</comment>
<evidence type="ECO:0000256" key="8">
    <source>
        <dbReference type="ARBA" id="ARBA00039612"/>
    </source>
</evidence>
<evidence type="ECO:0000256" key="2">
    <source>
        <dbReference type="ARBA" id="ARBA00022527"/>
    </source>
</evidence>
<evidence type="ECO:0000256" key="4">
    <source>
        <dbReference type="ARBA" id="ARBA00022741"/>
    </source>
</evidence>
<dbReference type="Gene3D" id="3.30.200.20">
    <property type="entry name" value="Phosphorylase Kinase, domain 1"/>
    <property type="match status" value="1"/>
</dbReference>
<evidence type="ECO:0000256" key="6">
    <source>
        <dbReference type="ARBA" id="ARBA00022840"/>
    </source>
</evidence>
<feature type="domain" description="Protein kinase" evidence="13">
    <location>
        <begin position="7"/>
        <end position="288"/>
    </location>
</feature>
<evidence type="ECO:0000256" key="11">
    <source>
        <dbReference type="PROSITE-ProRule" id="PRU10141"/>
    </source>
</evidence>
<evidence type="ECO:0000256" key="5">
    <source>
        <dbReference type="ARBA" id="ARBA00022777"/>
    </source>
</evidence>
<dbReference type="Gene3D" id="1.10.510.10">
    <property type="entry name" value="Transferase(Phosphotransferase) domain 1"/>
    <property type="match status" value="1"/>
</dbReference>
<accession>A0A9P1G8F9</accession>
<keyword evidence="5 17" id="KW-0418">Kinase</keyword>
<feature type="domain" description="Myb-like" evidence="14">
    <location>
        <begin position="508"/>
        <end position="563"/>
    </location>
</feature>
<dbReference type="GO" id="GO:0005634">
    <property type="term" value="C:nucleus"/>
    <property type="evidence" value="ECO:0007669"/>
    <property type="project" value="TreeGrafter"/>
</dbReference>
<proteinExistence type="inferred from homology"/>
<dbReference type="Proteomes" id="UP001152797">
    <property type="component" value="Unassembled WGS sequence"/>
</dbReference>
<dbReference type="PROSITE" id="PS00108">
    <property type="entry name" value="PROTEIN_KINASE_ST"/>
    <property type="match status" value="1"/>
</dbReference>
<evidence type="ECO:0000313" key="17">
    <source>
        <dbReference type="EMBL" id="CAL4792122.1"/>
    </source>
</evidence>
<dbReference type="SMART" id="SM00220">
    <property type="entry name" value="S_TKc"/>
    <property type="match status" value="1"/>
</dbReference>
<evidence type="ECO:0000256" key="3">
    <source>
        <dbReference type="ARBA" id="ARBA00022679"/>
    </source>
</evidence>
<dbReference type="InterPro" id="IPR011009">
    <property type="entry name" value="Kinase-like_dom_sf"/>
</dbReference>
<dbReference type="EMBL" id="CAMXCT010003502">
    <property type="protein sequence ID" value="CAI4004810.1"/>
    <property type="molecule type" value="Genomic_DNA"/>
</dbReference>
<evidence type="ECO:0000256" key="10">
    <source>
        <dbReference type="ARBA" id="ARBA00042858"/>
    </source>
</evidence>
<keyword evidence="6 11" id="KW-0067">ATP-binding</keyword>
<evidence type="ECO:0000256" key="1">
    <source>
        <dbReference type="ARBA" id="ARBA00006485"/>
    </source>
</evidence>
<dbReference type="InterPro" id="IPR000719">
    <property type="entry name" value="Prot_kinase_dom"/>
</dbReference>
<comment type="subunit">
    <text evidence="7">May form a complex composed of at least the catalytic subunit CRK2 and a cyclin.</text>
</comment>
<reference evidence="16" key="2">
    <citation type="submission" date="2024-04" db="EMBL/GenBank/DDBJ databases">
        <authorList>
            <person name="Chen Y."/>
            <person name="Shah S."/>
            <person name="Dougan E. K."/>
            <person name="Thang M."/>
            <person name="Chan C."/>
        </authorList>
    </citation>
    <scope>NUCLEOTIDE SEQUENCE [LARGE SCALE GENOMIC DNA]</scope>
</reference>
<name>A0A9P1G8F9_9DINO</name>
<feature type="region of interest" description="Disordered" evidence="12">
    <location>
        <begin position="468"/>
        <end position="488"/>
    </location>
</feature>
<comment type="similarity">
    <text evidence="1">Belongs to the protein kinase superfamily. CMGC Ser/Thr protein kinase family. CDC2/CDKX subfamily.</text>
</comment>
<dbReference type="GO" id="GO:0005524">
    <property type="term" value="F:ATP binding"/>
    <property type="evidence" value="ECO:0007669"/>
    <property type="project" value="UniProtKB-UniRule"/>
</dbReference>
<dbReference type="InterPro" id="IPR050108">
    <property type="entry name" value="CDK"/>
</dbReference>
<dbReference type="PANTHER" id="PTHR24056">
    <property type="entry name" value="CELL DIVISION PROTEIN KINASE"/>
    <property type="match status" value="1"/>
</dbReference>
<dbReference type="GO" id="GO:0004674">
    <property type="term" value="F:protein serine/threonine kinase activity"/>
    <property type="evidence" value="ECO:0007669"/>
    <property type="project" value="UniProtKB-KW"/>
</dbReference>
<evidence type="ECO:0000313" key="15">
    <source>
        <dbReference type="EMBL" id="CAI4004810.1"/>
    </source>
</evidence>
<evidence type="ECO:0000259" key="13">
    <source>
        <dbReference type="PROSITE" id="PS50011"/>
    </source>
</evidence>
<dbReference type="PROSITE" id="PS00107">
    <property type="entry name" value="PROTEIN_KINASE_ATP"/>
    <property type="match status" value="1"/>
</dbReference>
<dbReference type="EMBL" id="CAMXCT020003502">
    <property type="protein sequence ID" value="CAL1158185.1"/>
    <property type="molecule type" value="Genomic_DNA"/>
</dbReference>
<dbReference type="Pfam" id="PF00069">
    <property type="entry name" value="Pkinase"/>
    <property type="match status" value="1"/>
</dbReference>